<name>A0A0D2FBY1_9EURO</name>
<dbReference type="Proteomes" id="UP000053029">
    <property type="component" value="Unassembled WGS sequence"/>
</dbReference>
<dbReference type="GO" id="GO:0005739">
    <property type="term" value="C:mitochondrion"/>
    <property type="evidence" value="ECO:0007669"/>
    <property type="project" value="TreeGrafter"/>
</dbReference>
<keyword evidence="2" id="KW-1185">Reference proteome</keyword>
<dbReference type="GeneID" id="25302884"/>
<dbReference type="EMBL" id="KN846970">
    <property type="protein sequence ID" value="KIW84147.1"/>
    <property type="molecule type" value="Genomic_DNA"/>
</dbReference>
<accession>A0A0D2FBY1</accession>
<dbReference type="PANTHER" id="PTHR36091:SF1">
    <property type="entry name" value="ALTERED INHERITANCE OF MITOCHONDRIA PROTEIN 9, MITOCHONDRIAL"/>
    <property type="match status" value="1"/>
</dbReference>
<gene>
    <name evidence="1" type="ORF">Z517_03394</name>
</gene>
<dbReference type="HOGENOM" id="CLU_019189_3_0_1"/>
<evidence type="ECO:0000313" key="1">
    <source>
        <dbReference type="EMBL" id="KIW84147.1"/>
    </source>
</evidence>
<evidence type="ECO:0000313" key="2">
    <source>
        <dbReference type="Proteomes" id="UP000053029"/>
    </source>
</evidence>
<dbReference type="VEuPathDB" id="FungiDB:Z517_03394"/>
<organism evidence="1 2">
    <name type="scientific">Fonsecaea pedrosoi CBS 271.37</name>
    <dbReference type="NCBI Taxonomy" id="1442368"/>
    <lineage>
        <taxon>Eukaryota</taxon>
        <taxon>Fungi</taxon>
        <taxon>Dikarya</taxon>
        <taxon>Ascomycota</taxon>
        <taxon>Pezizomycotina</taxon>
        <taxon>Eurotiomycetes</taxon>
        <taxon>Chaetothyriomycetidae</taxon>
        <taxon>Chaetothyriales</taxon>
        <taxon>Herpotrichiellaceae</taxon>
        <taxon>Fonsecaea</taxon>
    </lineage>
</organism>
<dbReference type="RefSeq" id="XP_013287955.1">
    <property type="nucleotide sequence ID" value="XM_013432501.1"/>
</dbReference>
<dbReference type="InterPro" id="IPR051035">
    <property type="entry name" value="Mito_inheritance_9"/>
</dbReference>
<sequence length="281" mass="31738">MSPVSSIDKHEGGFNKALKLAMENGKEVVVKIPFPAMVPVGYSIFTLADSVAHKSAHGQPSSSPTTTLPKIVGVIDWQFTSISPAFTQVRWPHFLEPPEDHQTGAIKPELPADFEIMDPDEQAYALSQRDQTLQAKCYEVALAQRDREAYLALIKVPDTVRRLFTLCDRTFKNGVVPLRDCLIQLSSNWHRIGLSGSCPITVSSEEMTAHETQLGEYRDWVQLRKYTQEILCSDEEGWVSPELDSEKVRAQERELFGIYLRRQAPDTLGKDAKVFWFYPPV</sequence>
<protein>
    <recommendedName>
        <fullName evidence="3">Aminoglycoside phosphotransferase domain-containing protein</fullName>
    </recommendedName>
</protein>
<reference evidence="1 2" key="1">
    <citation type="submission" date="2015-01" db="EMBL/GenBank/DDBJ databases">
        <title>The Genome Sequence of Fonsecaea pedrosoi CBS 271.37.</title>
        <authorList>
            <consortium name="The Broad Institute Genomics Platform"/>
            <person name="Cuomo C."/>
            <person name="de Hoog S."/>
            <person name="Gorbushina A."/>
            <person name="Stielow B."/>
            <person name="Teixiera M."/>
            <person name="Abouelleil A."/>
            <person name="Chapman S.B."/>
            <person name="Priest M."/>
            <person name="Young S.K."/>
            <person name="Wortman J."/>
            <person name="Nusbaum C."/>
            <person name="Birren B."/>
        </authorList>
    </citation>
    <scope>NUCLEOTIDE SEQUENCE [LARGE SCALE GENOMIC DNA]</scope>
    <source>
        <strain evidence="1 2">CBS 271.37</strain>
    </source>
</reference>
<dbReference type="PANTHER" id="PTHR36091">
    <property type="entry name" value="ALTERED INHERITANCE OF MITOCHONDRIA PROTEIN 9, MITOCHONDRIAL"/>
    <property type="match status" value="1"/>
</dbReference>
<dbReference type="AlphaFoldDB" id="A0A0D2FBY1"/>
<proteinExistence type="predicted"/>
<evidence type="ECO:0008006" key="3">
    <source>
        <dbReference type="Google" id="ProtNLM"/>
    </source>
</evidence>